<keyword evidence="3 7" id="KW-0808">Transferase</keyword>
<reference evidence="8 9" key="1">
    <citation type="submission" date="2009-09" db="EMBL/GenBank/DDBJ databases">
        <authorList>
            <person name="Weinstock G."/>
            <person name="Sodergren E."/>
            <person name="Clifton S."/>
            <person name="Fulton L."/>
            <person name="Fulton B."/>
            <person name="Courtney L."/>
            <person name="Fronick C."/>
            <person name="Harrison M."/>
            <person name="Strong C."/>
            <person name="Farmer C."/>
            <person name="Delahaunty K."/>
            <person name="Markovic C."/>
            <person name="Hall O."/>
            <person name="Minx P."/>
            <person name="Tomlinson C."/>
            <person name="Mitreva M."/>
            <person name="Nelson J."/>
            <person name="Hou S."/>
            <person name="Wollam A."/>
            <person name="Pepin K.H."/>
            <person name="Johnson M."/>
            <person name="Bhonagiri V."/>
            <person name="Nash W.E."/>
            <person name="Warren W."/>
            <person name="Chinwalla A."/>
            <person name="Mardis E.R."/>
            <person name="Wilson R.K."/>
        </authorList>
    </citation>
    <scope>NUCLEOTIDE SEQUENCE [LARGE SCALE GENOMIC DNA]</scope>
    <source>
        <strain evidence="8 9">F0254</strain>
    </source>
</reference>
<keyword evidence="4" id="KW-0677">Repeat</keyword>
<evidence type="ECO:0000256" key="1">
    <source>
        <dbReference type="ARBA" id="ARBA00007274"/>
    </source>
</evidence>
<dbReference type="eggNOG" id="COG1045">
    <property type="taxonomic scope" value="Bacteria"/>
</dbReference>
<dbReference type="InterPro" id="IPR045304">
    <property type="entry name" value="LbH_SAT"/>
</dbReference>
<evidence type="ECO:0000256" key="7">
    <source>
        <dbReference type="PIRNR" id="PIRNR000441"/>
    </source>
</evidence>
<keyword evidence="2" id="KW-0028">Amino-acid biosynthesis</keyword>
<proteinExistence type="inferred from homology"/>
<dbReference type="AlphaFoldDB" id="C9MZG3"/>
<dbReference type="FunFam" id="2.160.10.10:FF:000007">
    <property type="entry name" value="Serine acetyltransferase"/>
    <property type="match status" value="1"/>
</dbReference>
<dbReference type="GO" id="GO:0005737">
    <property type="term" value="C:cytoplasm"/>
    <property type="evidence" value="ECO:0007669"/>
    <property type="project" value="InterPro"/>
</dbReference>
<dbReference type="InterPro" id="IPR053376">
    <property type="entry name" value="Serine_acetyltransferase"/>
</dbReference>
<evidence type="ECO:0000313" key="8">
    <source>
        <dbReference type="EMBL" id="EEX74012.1"/>
    </source>
</evidence>
<evidence type="ECO:0000256" key="3">
    <source>
        <dbReference type="ARBA" id="ARBA00022679"/>
    </source>
</evidence>
<evidence type="ECO:0000256" key="2">
    <source>
        <dbReference type="ARBA" id="ARBA00022605"/>
    </source>
</evidence>
<dbReference type="InterPro" id="IPR011004">
    <property type="entry name" value="Trimer_LpxA-like_sf"/>
</dbReference>
<dbReference type="GO" id="GO:0009001">
    <property type="term" value="F:serine O-acetyltransferase activity"/>
    <property type="evidence" value="ECO:0007669"/>
    <property type="project" value="UniProtKB-EC"/>
</dbReference>
<comment type="similarity">
    <text evidence="1 7">Belongs to the transferase hexapeptide repeat family.</text>
</comment>
<dbReference type="SUPFAM" id="SSF51161">
    <property type="entry name" value="Trimeric LpxA-like enzymes"/>
    <property type="match status" value="1"/>
</dbReference>
<dbReference type="InterPro" id="IPR018357">
    <property type="entry name" value="Hexapep_transf_CS"/>
</dbReference>
<organism evidence="8 9">
    <name type="scientific">Leptotrichia hofstadii F0254</name>
    <dbReference type="NCBI Taxonomy" id="634994"/>
    <lineage>
        <taxon>Bacteria</taxon>
        <taxon>Fusobacteriati</taxon>
        <taxon>Fusobacteriota</taxon>
        <taxon>Fusobacteriia</taxon>
        <taxon>Fusobacteriales</taxon>
        <taxon>Leptotrichiaceae</taxon>
        <taxon>Leptotrichia</taxon>
    </lineage>
</organism>
<dbReference type="NCBIfam" id="TIGR01172">
    <property type="entry name" value="cysE"/>
    <property type="match status" value="1"/>
</dbReference>
<dbReference type="HOGENOM" id="CLU_051638_10_1_0"/>
<protein>
    <recommendedName>
        <fullName evidence="7">Serine acetyltransferase</fullName>
        <ecNumber evidence="7">2.3.1.30</ecNumber>
    </recommendedName>
</protein>
<dbReference type="InterPro" id="IPR005881">
    <property type="entry name" value="Ser_O-AcTrfase"/>
</dbReference>
<dbReference type="STRING" id="634994.GCWU000323_02155"/>
<evidence type="ECO:0000256" key="6">
    <source>
        <dbReference type="ARBA" id="ARBA00049486"/>
    </source>
</evidence>
<dbReference type="CDD" id="cd03354">
    <property type="entry name" value="LbH_SAT"/>
    <property type="match status" value="1"/>
</dbReference>
<evidence type="ECO:0000313" key="9">
    <source>
        <dbReference type="Proteomes" id="UP000006233"/>
    </source>
</evidence>
<dbReference type="InterPro" id="IPR001451">
    <property type="entry name" value="Hexapep"/>
</dbReference>
<dbReference type="PIRSF" id="PIRSF000441">
    <property type="entry name" value="CysE"/>
    <property type="match status" value="1"/>
</dbReference>
<dbReference type="GO" id="GO:0006535">
    <property type="term" value="P:cysteine biosynthetic process from serine"/>
    <property type="evidence" value="ECO:0007669"/>
    <property type="project" value="InterPro"/>
</dbReference>
<accession>C9MZG3</accession>
<dbReference type="PANTHER" id="PTHR42811">
    <property type="entry name" value="SERINE ACETYLTRANSFERASE"/>
    <property type="match status" value="1"/>
</dbReference>
<dbReference type="NCBIfam" id="NF041874">
    <property type="entry name" value="EPS_EpsC"/>
    <property type="match status" value="1"/>
</dbReference>
<evidence type="ECO:0000256" key="4">
    <source>
        <dbReference type="ARBA" id="ARBA00022737"/>
    </source>
</evidence>
<keyword evidence="5 7" id="KW-0012">Acyltransferase</keyword>
<dbReference type="Pfam" id="PF00132">
    <property type="entry name" value="Hexapep"/>
    <property type="match status" value="1"/>
</dbReference>
<dbReference type="EMBL" id="ACVB02000024">
    <property type="protein sequence ID" value="EEX74012.1"/>
    <property type="molecule type" value="Genomic_DNA"/>
</dbReference>
<evidence type="ECO:0000256" key="5">
    <source>
        <dbReference type="ARBA" id="ARBA00023315"/>
    </source>
</evidence>
<gene>
    <name evidence="8" type="primary">cysE</name>
    <name evidence="8" type="ORF">GCWU000323_02155</name>
</gene>
<dbReference type="Gene3D" id="2.160.10.10">
    <property type="entry name" value="Hexapeptide repeat proteins"/>
    <property type="match status" value="1"/>
</dbReference>
<comment type="caution">
    <text evidence="8">The sequence shown here is derived from an EMBL/GenBank/DDBJ whole genome shotgun (WGS) entry which is preliminary data.</text>
</comment>
<dbReference type="InterPro" id="IPR042122">
    <property type="entry name" value="Ser_AcTrfase_N_sf"/>
</dbReference>
<sequence>MLLVYNSNINFLRRVITIFKWLQNEINNIAEKDPAVRFKIEVFLYPSLHAVINHKIAHFFQKRKLYFLARLISQISRFFTGIEIHPGAKLGNKIFFDHGMGIVIGETAEIGDNCVIYHGVTLGGVSTSKTKRHPTLKENVTVGTGAKLLGNIVIGKNVRIGANSVVLRDVPDEAVAVGIPARIIPKTEEDYYMWHI</sequence>
<dbReference type="Gene3D" id="1.10.3130.10">
    <property type="entry name" value="serine acetyltransferase, domain 1"/>
    <property type="match status" value="1"/>
</dbReference>
<comment type="catalytic activity">
    <reaction evidence="6 7">
        <text>L-serine + acetyl-CoA = O-acetyl-L-serine + CoA</text>
        <dbReference type="Rhea" id="RHEA:24560"/>
        <dbReference type="ChEBI" id="CHEBI:33384"/>
        <dbReference type="ChEBI" id="CHEBI:57287"/>
        <dbReference type="ChEBI" id="CHEBI:57288"/>
        <dbReference type="ChEBI" id="CHEBI:58340"/>
        <dbReference type="EC" id="2.3.1.30"/>
    </reaction>
</comment>
<dbReference type="EC" id="2.3.1.30" evidence="7"/>
<name>C9MZG3_9FUSO</name>
<dbReference type="Proteomes" id="UP000006233">
    <property type="component" value="Unassembled WGS sequence"/>
</dbReference>
<dbReference type="PROSITE" id="PS00101">
    <property type="entry name" value="HEXAPEP_TRANSFERASES"/>
    <property type="match status" value="1"/>
</dbReference>